<dbReference type="Proteomes" id="UP000244855">
    <property type="component" value="Unassembled WGS sequence"/>
</dbReference>
<dbReference type="CDD" id="cd09917">
    <property type="entry name" value="F-box_SF"/>
    <property type="match status" value="1"/>
</dbReference>
<reference evidence="2 3" key="1">
    <citation type="journal article" date="2018" name="Sci. Rep.">
        <title>Comparative genomics provides insights into the lifestyle and reveals functional heterogeneity of dark septate endophytic fungi.</title>
        <authorList>
            <person name="Knapp D.G."/>
            <person name="Nemeth J.B."/>
            <person name="Barry K."/>
            <person name="Hainaut M."/>
            <person name="Henrissat B."/>
            <person name="Johnson J."/>
            <person name="Kuo A."/>
            <person name="Lim J.H.P."/>
            <person name="Lipzen A."/>
            <person name="Nolan M."/>
            <person name="Ohm R.A."/>
            <person name="Tamas L."/>
            <person name="Grigoriev I.V."/>
            <person name="Spatafora J.W."/>
            <person name="Nagy L.G."/>
            <person name="Kovacs G.M."/>
        </authorList>
    </citation>
    <scope>NUCLEOTIDE SEQUENCE [LARGE SCALE GENOMIC DNA]</scope>
    <source>
        <strain evidence="2 3">DSE2036</strain>
    </source>
</reference>
<accession>A0A2V1DW96</accession>
<sequence>MSDKLLDKAQLESLTYAQIRIKDFTLDDNLPVYSPVDGSIRKPPGFDLGALDALPLEILQELLSFLDLRTLVDFLRVNRRALQVVESIPQYEAITTHARDALRAILSIETGQWISCNTLYEKLCTAECEECGDFAGYLYILTCKRVCFLCLSENRKYLPLLRSHADRKFGLPSQILRTLPCMKSVPGRYSPGLKKCHNRLVLVDYDSAYHEGVMLYGSASAMEKHVSNVSAQKLEEFNKRVTEEKARGSHALLRRPKTSDAFDRKSENPLRFMAIVRIPWLNKSSRELDWGKGRNNLQTFDQLMFDGVSRRVAHYTTPNIQLLQASADPDDASEFRILVDDKSIKYITIDAGVYEVDDMCFGPSLVSILPSLPSGKWNTGYITRHPTDGSPYFASVAEVKFPGIKNPWCEVQIDYLELRMGEKLRSNVYEATHPQFDSTIVVKFARFDWEIPQLDAETSAYQWIEGHGIGPKFLGHVSEDGRVIGFIMEKISDCRHATPEDLSICQAALSRLHNLGIKHGDTNKHNFLIHDGKAILIDFDCSTQNNDAGILDEEFRGLEGQLCDGSGRGGVVMLENDAA</sequence>
<dbReference type="Gene3D" id="1.10.510.10">
    <property type="entry name" value="Transferase(Phosphotransferase) domain 1"/>
    <property type="match status" value="1"/>
</dbReference>
<proteinExistence type="predicted"/>
<evidence type="ECO:0000259" key="1">
    <source>
        <dbReference type="PROSITE" id="PS50181"/>
    </source>
</evidence>
<dbReference type="InterPro" id="IPR036047">
    <property type="entry name" value="F-box-like_dom_sf"/>
</dbReference>
<keyword evidence="3" id="KW-1185">Reference proteome</keyword>
<dbReference type="PROSITE" id="PS50181">
    <property type="entry name" value="FBOX"/>
    <property type="match status" value="1"/>
</dbReference>
<dbReference type="OrthoDB" id="2687876at2759"/>
<gene>
    <name evidence="2" type="ORF">DM02DRAFT_591635</name>
</gene>
<dbReference type="SUPFAM" id="SSF56112">
    <property type="entry name" value="Protein kinase-like (PK-like)"/>
    <property type="match status" value="1"/>
</dbReference>
<organism evidence="2 3">
    <name type="scientific">Periconia macrospinosa</name>
    <dbReference type="NCBI Taxonomy" id="97972"/>
    <lineage>
        <taxon>Eukaryota</taxon>
        <taxon>Fungi</taxon>
        <taxon>Dikarya</taxon>
        <taxon>Ascomycota</taxon>
        <taxon>Pezizomycotina</taxon>
        <taxon>Dothideomycetes</taxon>
        <taxon>Pleosporomycetidae</taxon>
        <taxon>Pleosporales</taxon>
        <taxon>Massarineae</taxon>
        <taxon>Periconiaceae</taxon>
        <taxon>Periconia</taxon>
    </lineage>
</organism>
<dbReference type="InterPro" id="IPR011009">
    <property type="entry name" value="Kinase-like_dom_sf"/>
</dbReference>
<name>A0A2V1DW96_9PLEO</name>
<evidence type="ECO:0000313" key="3">
    <source>
        <dbReference type="Proteomes" id="UP000244855"/>
    </source>
</evidence>
<protein>
    <recommendedName>
        <fullName evidence="1">F-box domain-containing protein</fullName>
    </recommendedName>
</protein>
<dbReference type="STRING" id="97972.A0A2V1DW96"/>
<dbReference type="EMBL" id="KZ805362">
    <property type="protein sequence ID" value="PVI01100.1"/>
    <property type="molecule type" value="Genomic_DNA"/>
</dbReference>
<dbReference type="Pfam" id="PF06293">
    <property type="entry name" value="Kdo"/>
    <property type="match status" value="1"/>
</dbReference>
<dbReference type="InterPro" id="IPR001810">
    <property type="entry name" value="F-box_dom"/>
</dbReference>
<feature type="domain" description="F-box" evidence="1">
    <location>
        <begin position="48"/>
        <end position="94"/>
    </location>
</feature>
<dbReference type="AlphaFoldDB" id="A0A2V1DW96"/>
<dbReference type="SUPFAM" id="SSF81383">
    <property type="entry name" value="F-box domain"/>
    <property type="match status" value="1"/>
</dbReference>
<evidence type="ECO:0000313" key="2">
    <source>
        <dbReference type="EMBL" id="PVI01100.1"/>
    </source>
</evidence>